<accession>A0AA40F0M5</accession>
<keyword evidence="2" id="KW-1185">Reference proteome</keyword>
<evidence type="ECO:0000313" key="1">
    <source>
        <dbReference type="EMBL" id="KAK0749013.1"/>
    </source>
</evidence>
<dbReference type="EMBL" id="JAUKUD010000003">
    <property type="protein sequence ID" value="KAK0749013.1"/>
    <property type="molecule type" value="Genomic_DNA"/>
</dbReference>
<name>A0AA40F0M5_9PEZI</name>
<sequence length="78" mass="8485">MKKISTTDSAFARRAYENGILNPAASYPPPQTSTPYNIVSPNAASTPSHPSAPIKSISNWYLNRLTRLKCPYSSKGIS</sequence>
<dbReference type="AlphaFoldDB" id="A0AA40F0M5"/>
<protein>
    <submittedName>
        <fullName evidence="1">Uncharacterized protein</fullName>
    </submittedName>
</protein>
<gene>
    <name evidence="1" type="ORF">B0T18DRAFT_405627</name>
</gene>
<dbReference type="Proteomes" id="UP001172155">
    <property type="component" value="Unassembled WGS sequence"/>
</dbReference>
<reference evidence="1" key="1">
    <citation type="submission" date="2023-06" db="EMBL/GenBank/DDBJ databases">
        <title>Genome-scale phylogeny and comparative genomics of the fungal order Sordariales.</title>
        <authorList>
            <consortium name="Lawrence Berkeley National Laboratory"/>
            <person name="Hensen N."/>
            <person name="Bonometti L."/>
            <person name="Westerberg I."/>
            <person name="Brannstrom I.O."/>
            <person name="Guillou S."/>
            <person name="Cros-Aarteil S."/>
            <person name="Calhoun S."/>
            <person name="Haridas S."/>
            <person name="Kuo A."/>
            <person name="Mondo S."/>
            <person name="Pangilinan J."/>
            <person name="Riley R."/>
            <person name="LaButti K."/>
            <person name="Andreopoulos B."/>
            <person name="Lipzen A."/>
            <person name="Chen C."/>
            <person name="Yanf M."/>
            <person name="Daum C."/>
            <person name="Ng V."/>
            <person name="Clum A."/>
            <person name="Steindorff A."/>
            <person name="Ohm R."/>
            <person name="Martin F."/>
            <person name="Silar P."/>
            <person name="Natvig D."/>
            <person name="Lalanne C."/>
            <person name="Gautier V."/>
            <person name="Ament-velasquez S.L."/>
            <person name="Kruys A."/>
            <person name="Hutchinson M.I."/>
            <person name="Powell A.J."/>
            <person name="Barry K."/>
            <person name="Miller A.N."/>
            <person name="Grigoriev I.V."/>
            <person name="Debuchy R."/>
            <person name="Gladieux P."/>
            <person name="Thoren M.H."/>
            <person name="Johannesson H."/>
        </authorList>
    </citation>
    <scope>NUCLEOTIDE SEQUENCE</scope>
    <source>
        <strain evidence="1">SMH3187-1</strain>
    </source>
</reference>
<organism evidence="1 2">
    <name type="scientific">Schizothecium vesticola</name>
    <dbReference type="NCBI Taxonomy" id="314040"/>
    <lineage>
        <taxon>Eukaryota</taxon>
        <taxon>Fungi</taxon>
        <taxon>Dikarya</taxon>
        <taxon>Ascomycota</taxon>
        <taxon>Pezizomycotina</taxon>
        <taxon>Sordariomycetes</taxon>
        <taxon>Sordariomycetidae</taxon>
        <taxon>Sordariales</taxon>
        <taxon>Schizotheciaceae</taxon>
        <taxon>Schizothecium</taxon>
    </lineage>
</organism>
<comment type="caution">
    <text evidence="1">The sequence shown here is derived from an EMBL/GenBank/DDBJ whole genome shotgun (WGS) entry which is preliminary data.</text>
</comment>
<proteinExistence type="predicted"/>
<evidence type="ECO:0000313" key="2">
    <source>
        <dbReference type="Proteomes" id="UP001172155"/>
    </source>
</evidence>